<sequence>MLSLLIFFTSRWGLILLIAATLARCAGETPSGSTSSHQEGSISAFIQKYRIINPRTGQLAAEYTYEAISRSADDLRIDANYYNDRVTAIHREGVRRLVSMGPVPTPEKLRVHPQYIDFVDGNSHTPVVFVRIADILPNAKMKSRNPDVAIFMHMITVTQVTNAQWWLQLRYIIRGGTLNSAASSVADGQIVYEYQTVQYGSQWLNEADEIYKWGVLSDLESLGYEPRSVLQDIHTFEQAIPASIYSLIAPDKLESILRNVEGYFSQFDTPRGEIYFKQYTHMRFGFEVDGIKVPANLFQAPIFDQFIPALNSYKLPTYKVGDKQTASLDRILYKAVIGSDGRSALVPQAIIRPIQIIPSLAFETIFKIPIEIQEKETFFFKHLRPLGARLPMTRATLRGPNDPLSNDLIFGRPRPEGHPFTLDSSHQSETFYEELMHGARSVNSVAHGLHDQFHDEVRPFAVETLRSDPHEQNEADRWPFNSENHAGAEPSEVFRIQRQVQSPAHMVPSDAIQDRGKRPFQASPFFQGSSFHEHPSAPVPMNIDRGLLQHLTSVPTKSRSSNLHTDQSHALQPVTPQLALAPQPQPQPRHQYRYQYEYMRGEPNPYEPHRDQFVEGEFVDVLENHLKPALEDKWRYARRM</sequence>
<evidence type="ECO:0000256" key="1">
    <source>
        <dbReference type="SAM" id="SignalP"/>
    </source>
</evidence>
<accession>A0A5C3E4U3</accession>
<keyword evidence="1" id="KW-0732">Signal</keyword>
<feature type="chain" id="PRO_5023123678" evidence="1">
    <location>
        <begin position="28"/>
        <end position="640"/>
    </location>
</feature>
<dbReference type="OrthoDB" id="2550141at2759"/>
<feature type="signal peptide" evidence="1">
    <location>
        <begin position="1"/>
        <end position="27"/>
    </location>
</feature>
<reference evidence="2 3" key="1">
    <citation type="submission" date="2018-03" db="EMBL/GenBank/DDBJ databases">
        <authorList>
            <person name="Guldener U."/>
        </authorList>
    </citation>
    <scope>NUCLEOTIDE SEQUENCE [LARGE SCALE GENOMIC DNA]</scope>
    <source>
        <strain evidence="2 3">NBRC100155</strain>
    </source>
</reference>
<dbReference type="Proteomes" id="UP000324022">
    <property type="component" value="Unassembled WGS sequence"/>
</dbReference>
<evidence type="ECO:0000313" key="2">
    <source>
        <dbReference type="EMBL" id="SPO25120.1"/>
    </source>
</evidence>
<dbReference type="EMBL" id="OOIN01000010">
    <property type="protein sequence ID" value="SPO25120.1"/>
    <property type="molecule type" value="Genomic_DNA"/>
</dbReference>
<dbReference type="AlphaFoldDB" id="A0A5C3E4U3"/>
<proteinExistence type="predicted"/>
<evidence type="ECO:0000313" key="3">
    <source>
        <dbReference type="Proteomes" id="UP000324022"/>
    </source>
</evidence>
<organism evidence="2 3">
    <name type="scientific">Ustilago trichophora</name>
    <dbReference type="NCBI Taxonomy" id="86804"/>
    <lineage>
        <taxon>Eukaryota</taxon>
        <taxon>Fungi</taxon>
        <taxon>Dikarya</taxon>
        <taxon>Basidiomycota</taxon>
        <taxon>Ustilaginomycotina</taxon>
        <taxon>Ustilaginomycetes</taxon>
        <taxon>Ustilaginales</taxon>
        <taxon>Ustilaginaceae</taxon>
        <taxon>Ustilago</taxon>
    </lineage>
</organism>
<gene>
    <name evidence="2" type="ORF">UTRI_02776_B</name>
</gene>
<name>A0A5C3E4U3_9BASI</name>
<protein>
    <submittedName>
        <fullName evidence="2">Uncharacterized protein</fullName>
    </submittedName>
</protein>
<keyword evidence="3" id="KW-1185">Reference proteome</keyword>